<evidence type="ECO:0000256" key="1">
    <source>
        <dbReference type="SAM" id="MobiDB-lite"/>
    </source>
</evidence>
<dbReference type="Proteomes" id="UP000007305">
    <property type="component" value="Chromosome 2"/>
</dbReference>
<evidence type="ECO:0000313" key="3">
    <source>
        <dbReference type="EnsemblPlants" id="Zm00001eb114470_P001"/>
    </source>
</evidence>
<dbReference type="Pfam" id="PF09425">
    <property type="entry name" value="Jas_motif"/>
    <property type="match status" value="1"/>
</dbReference>
<dbReference type="PANTHER" id="PTHR12604:SF2">
    <property type="entry name" value="X-RAY REPAIR CROSS-COMPLEMENTING PROTEIN 6"/>
    <property type="match status" value="1"/>
</dbReference>
<feature type="domain" description="Ku70/Ku80 N-terminal alpha/beta" evidence="2">
    <location>
        <begin position="130"/>
        <end position="183"/>
    </location>
</feature>
<keyword evidence="4" id="KW-1185">Reference proteome</keyword>
<dbReference type="InterPro" id="IPR018467">
    <property type="entry name" value="CCT_CS"/>
</dbReference>
<dbReference type="Pfam" id="PF03731">
    <property type="entry name" value="Ku_N"/>
    <property type="match status" value="1"/>
</dbReference>
<feature type="region of interest" description="Disordered" evidence="1">
    <location>
        <begin position="253"/>
        <end position="279"/>
    </location>
</feature>
<dbReference type="EnsemblPlants" id="Zm00001eb114470_T001">
    <property type="protein sequence ID" value="Zm00001eb114470_P001"/>
    <property type="gene ID" value="Zm00001eb114470"/>
</dbReference>
<reference evidence="3" key="3">
    <citation type="submission" date="2021-05" db="UniProtKB">
        <authorList>
            <consortium name="EnsemblPlants"/>
        </authorList>
    </citation>
    <scope>IDENTIFICATION</scope>
    <source>
        <strain evidence="3">cv. B73</strain>
    </source>
</reference>
<protein>
    <recommendedName>
        <fullName evidence="2">Ku70/Ku80 N-terminal alpha/beta domain-containing protein</fullName>
    </recommendedName>
</protein>
<dbReference type="SUPFAM" id="SSF53300">
    <property type="entry name" value="vWA-like"/>
    <property type="match status" value="1"/>
</dbReference>
<reference evidence="4" key="1">
    <citation type="submission" date="2015-12" db="EMBL/GenBank/DDBJ databases">
        <title>Update maize B73 reference genome by single molecule sequencing technologies.</title>
        <authorList>
            <consortium name="Maize Genome Sequencing Project"/>
            <person name="Ware D."/>
        </authorList>
    </citation>
    <scope>NUCLEOTIDE SEQUENCE [LARGE SCALE GENOMIC DNA]</scope>
    <source>
        <strain evidence="4">cv. B73</strain>
    </source>
</reference>
<dbReference type="AlphaFoldDB" id="A0A804MVG4"/>
<accession>A0A804MVG4</accession>
<sequence>MLSTSVAVVVVHAQPRDFRIIRQEWTVVRIQFAFLAFLTLVCGRRVRKKLAVTQKCMNVLLRVQERGRDCCFRISVDVCHLQDILDDRSDHEGSRVGTQSECFVACVSGYLSFSTCIGLMNEREANKEMVVYLVDASPKMFTPAATQQETHFHTIVKCITESLKTQIIGRSYDEVAICFFNTVCSFSHQGQKRKRWLLFMKPNARCMSRSVEIARNSEPFIGEQLASLLYLEPDSELTAMLIAAEAKRQEEKAKGVSADEAADNQDTEGAGICRQGKRSDAARQQGKSSCIKRGFLLQPSAAAAVTTNEVVLDSVISLAAAKKPAHTNTYVDMPVMRKVSLHRFLEKRKDR</sequence>
<dbReference type="InterPro" id="IPR005161">
    <property type="entry name" value="Ku_N"/>
</dbReference>
<organism evidence="3 4">
    <name type="scientific">Zea mays</name>
    <name type="common">Maize</name>
    <dbReference type="NCBI Taxonomy" id="4577"/>
    <lineage>
        <taxon>Eukaryota</taxon>
        <taxon>Viridiplantae</taxon>
        <taxon>Streptophyta</taxon>
        <taxon>Embryophyta</taxon>
        <taxon>Tracheophyta</taxon>
        <taxon>Spermatophyta</taxon>
        <taxon>Magnoliopsida</taxon>
        <taxon>Liliopsida</taxon>
        <taxon>Poales</taxon>
        <taxon>Poaceae</taxon>
        <taxon>PACMAD clade</taxon>
        <taxon>Panicoideae</taxon>
        <taxon>Andropogonodae</taxon>
        <taxon>Andropogoneae</taxon>
        <taxon>Tripsacinae</taxon>
        <taxon>Zea</taxon>
    </lineage>
</organism>
<dbReference type="Gene3D" id="3.40.50.410">
    <property type="entry name" value="von Willebrand factor, type A domain"/>
    <property type="match status" value="1"/>
</dbReference>
<reference evidence="3" key="2">
    <citation type="submission" date="2019-07" db="EMBL/GenBank/DDBJ databases">
        <authorList>
            <person name="Seetharam A."/>
            <person name="Woodhouse M."/>
            <person name="Cannon E."/>
        </authorList>
    </citation>
    <scope>NUCLEOTIDE SEQUENCE [LARGE SCALE GENOMIC DNA]</scope>
    <source>
        <strain evidence="3">cv. B73</strain>
    </source>
</reference>
<dbReference type="InterPro" id="IPR036465">
    <property type="entry name" value="vWFA_dom_sf"/>
</dbReference>
<dbReference type="InParanoid" id="A0A804MVG4"/>
<proteinExistence type="predicted"/>
<name>A0A804MVG4_MAIZE</name>
<evidence type="ECO:0000313" key="4">
    <source>
        <dbReference type="Proteomes" id="UP000007305"/>
    </source>
</evidence>
<dbReference type="Gramene" id="Zm00001eb114470_T001">
    <property type="protein sequence ID" value="Zm00001eb114470_P001"/>
    <property type="gene ID" value="Zm00001eb114470"/>
</dbReference>
<evidence type="ECO:0000259" key="2">
    <source>
        <dbReference type="Pfam" id="PF03731"/>
    </source>
</evidence>
<dbReference type="PANTHER" id="PTHR12604">
    <property type="entry name" value="KU AUTOANTIGEN DNA HELICASE"/>
    <property type="match status" value="1"/>
</dbReference>